<comment type="caution">
    <text evidence="2">The sequence shown here is derived from an EMBL/GenBank/DDBJ whole genome shotgun (WGS) entry which is preliminary data.</text>
</comment>
<accession>A0A497E1R3</accession>
<gene>
    <name evidence="2" type="ORF">DRJ00_09310</name>
</gene>
<dbReference type="InterPro" id="IPR001584">
    <property type="entry name" value="Integrase_cat-core"/>
</dbReference>
<evidence type="ECO:0000259" key="1">
    <source>
        <dbReference type="PROSITE" id="PS50994"/>
    </source>
</evidence>
<evidence type="ECO:0000313" key="3">
    <source>
        <dbReference type="Proteomes" id="UP000279422"/>
    </source>
</evidence>
<evidence type="ECO:0000313" key="2">
    <source>
        <dbReference type="EMBL" id="RLE06695.1"/>
    </source>
</evidence>
<dbReference type="InterPro" id="IPR036397">
    <property type="entry name" value="RNaseH_sf"/>
</dbReference>
<name>A0A497E1R3_UNCAE</name>
<dbReference type="Gene3D" id="3.30.420.10">
    <property type="entry name" value="Ribonuclease H-like superfamily/Ribonuclease H"/>
    <property type="match status" value="1"/>
</dbReference>
<dbReference type="GO" id="GO:0015074">
    <property type="term" value="P:DNA integration"/>
    <property type="evidence" value="ECO:0007669"/>
    <property type="project" value="InterPro"/>
</dbReference>
<dbReference type="AlphaFoldDB" id="A0A497E1R3"/>
<feature type="domain" description="Integrase catalytic" evidence="1">
    <location>
        <begin position="1"/>
        <end position="70"/>
    </location>
</feature>
<dbReference type="EMBL" id="QMPZ01000235">
    <property type="protein sequence ID" value="RLE06695.1"/>
    <property type="molecule type" value="Genomic_DNA"/>
</dbReference>
<reference evidence="2 3" key="1">
    <citation type="submission" date="2018-06" db="EMBL/GenBank/DDBJ databases">
        <title>Extensive metabolic versatility and redundancy in microbially diverse, dynamic hydrothermal sediments.</title>
        <authorList>
            <person name="Dombrowski N."/>
            <person name="Teske A."/>
            <person name="Baker B.J."/>
        </authorList>
    </citation>
    <scope>NUCLEOTIDE SEQUENCE [LARGE SCALE GENOMIC DNA]</scope>
    <source>
        <strain evidence="2">B47_G16</strain>
    </source>
</reference>
<proteinExistence type="predicted"/>
<feature type="non-terminal residue" evidence="2">
    <location>
        <position position="1"/>
    </location>
</feature>
<sequence>IRKGHPEDNAFVERSHRTDDEEFYIPYLTTIKNEDDLLKRVLWWQNMYNLHRPHQGIGDLTPYEKLRSLGYTTPEAICLLPSLILDSVCSSIAFSS</sequence>
<organism evidence="2 3">
    <name type="scientific">Aerophobetes bacterium</name>
    <dbReference type="NCBI Taxonomy" id="2030807"/>
    <lineage>
        <taxon>Bacteria</taxon>
        <taxon>Candidatus Aerophobota</taxon>
    </lineage>
</organism>
<dbReference type="Pfam" id="PF13683">
    <property type="entry name" value="rve_3"/>
    <property type="match status" value="1"/>
</dbReference>
<dbReference type="PROSITE" id="PS50994">
    <property type="entry name" value="INTEGRASE"/>
    <property type="match status" value="1"/>
</dbReference>
<dbReference type="SUPFAM" id="SSF53098">
    <property type="entry name" value="Ribonuclease H-like"/>
    <property type="match status" value="1"/>
</dbReference>
<dbReference type="Proteomes" id="UP000279422">
    <property type="component" value="Unassembled WGS sequence"/>
</dbReference>
<dbReference type="GO" id="GO:0003676">
    <property type="term" value="F:nucleic acid binding"/>
    <property type="evidence" value="ECO:0007669"/>
    <property type="project" value="InterPro"/>
</dbReference>
<dbReference type="InterPro" id="IPR012337">
    <property type="entry name" value="RNaseH-like_sf"/>
</dbReference>
<protein>
    <submittedName>
        <fullName evidence="2">Integrase</fullName>
    </submittedName>
</protein>